<accession>A0ABD1E514</accession>
<dbReference type="SUPFAM" id="SSF57756">
    <property type="entry name" value="Retrovirus zinc finger-like domains"/>
    <property type="match status" value="1"/>
</dbReference>
<gene>
    <name evidence="3" type="ORF">ABEB36_013977</name>
</gene>
<evidence type="ECO:0000256" key="1">
    <source>
        <dbReference type="SAM" id="MobiDB-lite"/>
    </source>
</evidence>
<dbReference type="Pfam" id="PF03732">
    <property type="entry name" value="Retrotrans_gag"/>
    <property type="match status" value="1"/>
</dbReference>
<dbReference type="InterPro" id="IPR005162">
    <property type="entry name" value="Retrotrans_gag_dom"/>
</dbReference>
<feature type="domain" description="Retrotransposon gag" evidence="2">
    <location>
        <begin position="164"/>
        <end position="248"/>
    </location>
</feature>
<evidence type="ECO:0000259" key="2">
    <source>
        <dbReference type="Pfam" id="PF03732"/>
    </source>
</evidence>
<evidence type="ECO:0000313" key="3">
    <source>
        <dbReference type="EMBL" id="KAL1489032.1"/>
    </source>
</evidence>
<dbReference type="PANTHER" id="PTHR33223:SF6">
    <property type="entry name" value="CCHC-TYPE DOMAIN-CONTAINING PROTEIN"/>
    <property type="match status" value="1"/>
</dbReference>
<reference evidence="3 4" key="1">
    <citation type="submission" date="2024-05" db="EMBL/GenBank/DDBJ databases">
        <title>Genetic variation in Jamaican populations of the coffee berry borer (Hypothenemus hampei).</title>
        <authorList>
            <person name="Errbii M."/>
            <person name="Myrie A."/>
        </authorList>
    </citation>
    <scope>NUCLEOTIDE SEQUENCE [LARGE SCALE GENOMIC DNA]</scope>
    <source>
        <strain evidence="3">JA-Hopewell-2020-01-JO</strain>
        <tissue evidence="3">Whole body</tissue>
    </source>
</reference>
<dbReference type="PANTHER" id="PTHR33223">
    <property type="entry name" value="CCHC-TYPE DOMAIN-CONTAINING PROTEIN"/>
    <property type="match status" value="1"/>
</dbReference>
<feature type="compositionally biased region" description="Basic and acidic residues" evidence="1">
    <location>
        <begin position="58"/>
        <end position="74"/>
    </location>
</feature>
<organism evidence="3 4">
    <name type="scientific">Hypothenemus hampei</name>
    <name type="common">Coffee berry borer</name>
    <dbReference type="NCBI Taxonomy" id="57062"/>
    <lineage>
        <taxon>Eukaryota</taxon>
        <taxon>Metazoa</taxon>
        <taxon>Ecdysozoa</taxon>
        <taxon>Arthropoda</taxon>
        <taxon>Hexapoda</taxon>
        <taxon>Insecta</taxon>
        <taxon>Pterygota</taxon>
        <taxon>Neoptera</taxon>
        <taxon>Endopterygota</taxon>
        <taxon>Coleoptera</taxon>
        <taxon>Polyphaga</taxon>
        <taxon>Cucujiformia</taxon>
        <taxon>Curculionidae</taxon>
        <taxon>Scolytinae</taxon>
        <taxon>Hypothenemus</taxon>
    </lineage>
</organism>
<dbReference type="AlphaFoldDB" id="A0ABD1E514"/>
<name>A0ABD1E514_HYPHA</name>
<feature type="compositionally biased region" description="Low complexity" evidence="1">
    <location>
        <begin position="374"/>
        <end position="385"/>
    </location>
</feature>
<dbReference type="EMBL" id="JBDJPC010000012">
    <property type="protein sequence ID" value="KAL1489032.1"/>
    <property type="molecule type" value="Genomic_DNA"/>
</dbReference>
<feature type="compositionally biased region" description="Polar residues" evidence="1">
    <location>
        <begin position="450"/>
        <end position="465"/>
    </location>
</feature>
<keyword evidence="4" id="KW-1185">Reference proteome</keyword>
<dbReference type="Proteomes" id="UP001566132">
    <property type="component" value="Unassembled WGS sequence"/>
</dbReference>
<sequence>MQNTFFKRGMFFLGYKYVIICIKTLSYPPDFAKVSLFRNLVPHKLSYTLLTTTFGGSGKEEKPRKTRPDPTSTKKKEDIIYEEYYALKMLIRVKEMAGINALELIDKIKSFHGDRNPNVLQFFIKNCETMFDIVKPTEKDLLTRLIFGTKLEGKAQEVTLFKNFADWTELRDYLLDQFSDTQPPSYFSKQITQVKQNFRETVKDYGERFKSLYNKYVESCNLTYERNKAGILIENLGSSLVEYFREGLLDERVQMRVIAENTDNLHRAITVAMELENSSRTRQFQRGNYTNHGNQYNFNTRSSQICSFCDKTGHSTEECRKLKDYKKNQQTQSSQYFNQNSNKPKRFQYNQNITENCYSQGNFYSSNPAGNRYFNRPNFNRNNNFAHSSNQGNYDRKNFVPSRNNRAETSDSHNYNPNQGSPNFSSRQFRDEQNYNFHPQHDVRTIEVQSNSPISSNMSNQSGNEQRAAVPDSNLTAL</sequence>
<feature type="region of interest" description="Disordered" evidence="1">
    <location>
        <begin position="450"/>
        <end position="478"/>
    </location>
</feature>
<feature type="compositionally biased region" description="Polar residues" evidence="1">
    <location>
        <begin position="412"/>
        <end position="427"/>
    </location>
</feature>
<evidence type="ECO:0000313" key="4">
    <source>
        <dbReference type="Proteomes" id="UP001566132"/>
    </source>
</evidence>
<feature type="region of interest" description="Disordered" evidence="1">
    <location>
        <begin position="374"/>
        <end position="427"/>
    </location>
</feature>
<protein>
    <recommendedName>
        <fullName evidence="2">Retrotransposon gag domain-containing protein</fullName>
    </recommendedName>
</protein>
<comment type="caution">
    <text evidence="3">The sequence shown here is derived from an EMBL/GenBank/DDBJ whole genome shotgun (WGS) entry which is preliminary data.</text>
</comment>
<dbReference type="InterPro" id="IPR036875">
    <property type="entry name" value="Znf_CCHC_sf"/>
</dbReference>
<feature type="region of interest" description="Disordered" evidence="1">
    <location>
        <begin position="55"/>
        <end position="74"/>
    </location>
</feature>
<proteinExistence type="predicted"/>